<comment type="similarity">
    <text evidence="4">Belongs to the histone H1/H5 family.</text>
</comment>
<dbReference type="GO" id="GO:0005634">
    <property type="term" value="C:nucleus"/>
    <property type="evidence" value="ECO:0007669"/>
    <property type="project" value="UniProtKB-SubCell"/>
</dbReference>
<feature type="compositionally biased region" description="Basic and acidic residues" evidence="5">
    <location>
        <begin position="16"/>
        <end position="31"/>
    </location>
</feature>
<dbReference type="Gene3D" id="1.10.10.10">
    <property type="entry name" value="Winged helix-like DNA-binding domain superfamily/Winged helix DNA-binding domain"/>
    <property type="match status" value="1"/>
</dbReference>
<dbReference type="Proteomes" id="UP001230051">
    <property type="component" value="Unassembled WGS sequence"/>
</dbReference>
<comment type="caution">
    <text evidence="7">The sequence shown here is derived from an EMBL/GenBank/DDBJ whole genome shotgun (WGS) entry which is preliminary data.</text>
</comment>
<dbReference type="InterPro" id="IPR036388">
    <property type="entry name" value="WH-like_DNA-bd_sf"/>
</dbReference>
<evidence type="ECO:0000313" key="8">
    <source>
        <dbReference type="Proteomes" id="UP001230051"/>
    </source>
</evidence>
<keyword evidence="8" id="KW-1185">Reference proteome</keyword>
<dbReference type="GO" id="GO:0000786">
    <property type="term" value="C:nucleosome"/>
    <property type="evidence" value="ECO:0007669"/>
    <property type="project" value="InterPro"/>
</dbReference>
<dbReference type="InterPro" id="IPR036390">
    <property type="entry name" value="WH_DNA-bd_sf"/>
</dbReference>
<dbReference type="PRINTS" id="PR00624">
    <property type="entry name" value="HISTONEH5"/>
</dbReference>
<dbReference type="InterPro" id="IPR005819">
    <property type="entry name" value="H1/H5"/>
</dbReference>
<dbReference type="InterPro" id="IPR005818">
    <property type="entry name" value="Histone_H1/H5_H15"/>
</dbReference>
<keyword evidence="3 4" id="KW-0539">Nucleus</keyword>
<feature type="region of interest" description="Disordered" evidence="5">
    <location>
        <begin position="121"/>
        <end position="278"/>
    </location>
</feature>
<evidence type="ECO:0000256" key="2">
    <source>
        <dbReference type="ARBA" id="ARBA00023125"/>
    </source>
</evidence>
<feature type="domain" description="H15" evidence="6">
    <location>
        <begin position="37"/>
        <end position="115"/>
    </location>
</feature>
<evidence type="ECO:0000256" key="4">
    <source>
        <dbReference type="RuleBase" id="RU003894"/>
    </source>
</evidence>
<proteinExistence type="inferred from homology"/>
<dbReference type="CDD" id="cd00073">
    <property type="entry name" value="H15"/>
    <property type="match status" value="1"/>
</dbReference>
<evidence type="ECO:0000256" key="3">
    <source>
        <dbReference type="ARBA" id="ARBA00023242"/>
    </source>
</evidence>
<organism evidence="7 8">
    <name type="scientific">Acipenser oxyrinchus oxyrinchus</name>
    <dbReference type="NCBI Taxonomy" id="40147"/>
    <lineage>
        <taxon>Eukaryota</taxon>
        <taxon>Metazoa</taxon>
        <taxon>Chordata</taxon>
        <taxon>Craniata</taxon>
        <taxon>Vertebrata</taxon>
        <taxon>Euteleostomi</taxon>
        <taxon>Actinopterygii</taxon>
        <taxon>Chondrostei</taxon>
        <taxon>Acipenseriformes</taxon>
        <taxon>Acipenseridae</taxon>
        <taxon>Acipenser</taxon>
    </lineage>
</organism>
<dbReference type="GO" id="GO:0030527">
    <property type="term" value="F:structural constituent of chromatin"/>
    <property type="evidence" value="ECO:0007669"/>
    <property type="project" value="InterPro"/>
</dbReference>
<feature type="compositionally biased region" description="Basic residues" evidence="5">
    <location>
        <begin position="267"/>
        <end position="278"/>
    </location>
</feature>
<keyword evidence="1 4" id="KW-0158">Chromosome</keyword>
<dbReference type="GO" id="GO:0006334">
    <property type="term" value="P:nucleosome assembly"/>
    <property type="evidence" value="ECO:0007669"/>
    <property type="project" value="InterPro"/>
</dbReference>
<dbReference type="FunFam" id="1.10.10.10:FF:000393">
    <property type="entry name" value="Oocyte-specific H1 histone"/>
    <property type="match status" value="1"/>
</dbReference>
<gene>
    <name evidence="7" type="primary">b4</name>
    <name evidence="7" type="ORF">AOXY_G23423</name>
</gene>
<reference evidence="7" key="1">
    <citation type="submission" date="2022-02" db="EMBL/GenBank/DDBJ databases">
        <title>Atlantic sturgeon de novo genome assembly.</title>
        <authorList>
            <person name="Stock M."/>
            <person name="Klopp C."/>
            <person name="Guiguen Y."/>
            <person name="Cabau C."/>
            <person name="Parinello H."/>
            <person name="Santidrian Yebra-Pimentel E."/>
            <person name="Kuhl H."/>
            <person name="Dirks R.P."/>
            <person name="Guessner J."/>
            <person name="Wuertz S."/>
            <person name="Du K."/>
            <person name="Schartl M."/>
        </authorList>
    </citation>
    <scope>NUCLEOTIDE SEQUENCE</scope>
    <source>
        <strain evidence="7">STURGEONOMICS-FGT-2020</strain>
        <tissue evidence="7">Whole blood</tissue>
    </source>
</reference>
<dbReference type="PROSITE" id="PS51504">
    <property type="entry name" value="H15"/>
    <property type="match status" value="1"/>
</dbReference>
<dbReference type="Pfam" id="PF00538">
    <property type="entry name" value="Linker_histone"/>
    <property type="match status" value="1"/>
</dbReference>
<keyword evidence="2 4" id="KW-0238">DNA-binding</keyword>
<feature type="compositionally biased region" description="Basic and acidic residues" evidence="5">
    <location>
        <begin position="216"/>
        <end position="255"/>
    </location>
</feature>
<sequence>MPPKKSAATTSVADESPPKKEAKSTENKSSAEPKATAHPPTLEMVTEALKELATRKGTSVPAIRSYILTKYPTVDPARLKPLLRNALTKGIDNGTLARPVNSIATGATGRFKLAVKKVIKKNKEAKAEENADPNVQEAPESDKAAPKKTKPKAAKIKDADAKEEKAEPAVKKAKEKNSGGLVKETKDAKPKAKKAEKAPPKETASKVPPAKKPKAGKKEQSPAEAVPEPKPKKERAPKPKAAVKDESADEGKGDSGEELPAAPPKNTNKRAKKGKVAE</sequence>
<dbReference type="SUPFAM" id="SSF46785">
    <property type="entry name" value="Winged helix' DNA-binding domain"/>
    <property type="match status" value="1"/>
</dbReference>
<evidence type="ECO:0000259" key="6">
    <source>
        <dbReference type="PROSITE" id="PS51504"/>
    </source>
</evidence>
<evidence type="ECO:0000313" key="7">
    <source>
        <dbReference type="EMBL" id="KAK1158484.1"/>
    </source>
</evidence>
<dbReference type="SMART" id="SM00526">
    <property type="entry name" value="H15"/>
    <property type="match status" value="1"/>
</dbReference>
<protein>
    <submittedName>
        <fullName evidence="7">Protein B4-like</fullName>
    </submittedName>
</protein>
<feature type="region of interest" description="Disordered" evidence="5">
    <location>
        <begin position="1"/>
        <end position="42"/>
    </location>
</feature>
<accession>A0AAD8CWY0</accession>
<dbReference type="EMBL" id="JAGXEW010000024">
    <property type="protein sequence ID" value="KAK1158484.1"/>
    <property type="molecule type" value="Genomic_DNA"/>
</dbReference>
<name>A0AAD8CWY0_ACIOX</name>
<evidence type="ECO:0000256" key="1">
    <source>
        <dbReference type="ARBA" id="ARBA00022454"/>
    </source>
</evidence>
<dbReference type="AlphaFoldDB" id="A0AAD8CWY0"/>
<evidence type="ECO:0000256" key="5">
    <source>
        <dbReference type="SAM" id="MobiDB-lite"/>
    </source>
</evidence>
<dbReference type="GO" id="GO:0003677">
    <property type="term" value="F:DNA binding"/>
    <property type="evidence" value="ECO:0007669"/>
    <property type="project" value="UniProtKB-KW"/>
</dbReference>
<comment type="subcellular location">
    <subcellularLocation>
        <location evidence="4">Nucleus</location>
    </subcellularLocation>
</comment>
<feature type="compositionally biased region" description="Basic and acidic residues" evidence="5">
    <location>
        <begin position="155"/>
        <end position="204"/>
    </location>
</feature>